<sequence>MAICKLCKNETDLIKKSHIIPEFLYKELYDRSHRMRKFDAIAKAKGIEKVSKPPTGEYEGGLLCRECDGERLGKYESYLGKILVNSDMPEEQKLHCERIVNETGVEFLKIENIDYRLLKLSLLTILWRSGISSRQTYKEVSLGPYEEKIREQLFEEEPSSDSDIPIVIMSWRNDSELATDVIAQPIKHRKNGKTYYSIILNGYIILYFVSENSIDENLNFFRLKEDNTLSIVHLPRGTGMDFLMNYTGVKNEIQKRK</sequence>
<evidence type="ECO:0000313" key="1">
    <source>
        <dbReference type="EMBL" id="GET33622.1"/>
    </source>
</evidence>
<keyword evidence="2" id="KW-1185">Reference proteome</keyword>
<proteinExistence type="predicted"/>
<dbReference type="AlphaFoldDB" id="A0A5M4B0D9"/>
<reference evidence="1 2" key="1">
    <citation type="submission" date="2019-10" db="EMBL/GenBank/DDBJ databases">
        <title>Prolixibacter strains distinguished by the presence of nitrate reductase genes were adept at nitrate-dependent anaerobic corrosion of metallic iron and carbon steel.</title>
        <authorList>
            <person name="Iino T."/>
            <person name="Shono N."/>
            <person name="Ito K."/>
            <person name="Nakamura R."/>
            <person name="Sueoka K."/>
            <person name="Harayama S."/>
            <person name="Ohkuma M."/>
        </authorList>
    </citation>
    <scope>NUCLEOTIDE SEQUENCE [LARGE SCALE GENOMIC DNA]</scope>
    <source>
        <strain evidence="1 2">JCM 13498</strain>
    </source>
</reference>
<dbReference type="OrthoDB" id="5518417at2"/>
<protein>
    <recommendedName>
        <fullName evidence="3">HNH endonuclease 5 domain-containing protein</fullName>
    </recommendedName>
</protein>
<evidence type="ECO:0000313" key="2">
    <source>
        <dbReference type="Proteomes" id="UP000391834"/>
    </source>
</evidence>
<evidence type="ECO:0008006" key="3">
    <source>
        <dbReference type="Google" id="ProtNLM"/>
    </source>
</evidence>
<dbReference type="RefSeq" id="WP_025864182.1">
    <property type="nucleotide sequence ID" value="NZ_BLAX01000001.1"/>
</dbReference>
<accession>A0A5M4B0D9</accession>
<dbReference type="Proteomes" id="UP000391834">
    <property type="component" value="Unassembled WGS sequence"/>
</dbReference>
<organism evidence="1 2">
    <name type="scientific">Prolixibacter bellariivorans</name>
    <dbReference type="NCBI Taxonomy" id="314319"/>
    <lineage>
        <taxon>Bacteria</taxon>
        <taxon>Pseudomonadati</taxon>
        <taxon>Bacteroidota</taxon>
        <taxon>Bacteroidia</taxon>
        <taxon>Marinilabiliales</taxon>
        <taxon>Prolixibacteraceae</taxon>
        <taxon>Prolixibacter</taxon>
    </lineage>
</organism>
<gene>
    <name evidence="1" type="ORF">PbJCM13498_24850</name>
</gene>
<dbReference type="EMBL" id="BLAX01000001">
    <property type="protein sequence ID" value="GET33622.1"/>
    <property type="molecule type" value="Genomic_DNA"/>
</dbReference>
<name>A0A5M4B0D9_9BACT</name>
<comment type="caution">
    <text evidence="1">The sequence shown here is derived from an EMBL/GenBank/DDBJ whole genome shotgun (WGS) entry which is preliminary data.</text>
</comment>